<dbReference type="EMBL" id="SLZU01000002">
    <property type="protein sequence ID" value="TCS66650.1"/>
    <property type="molecule type" value="Genomic_DNA"/>
</dbReference>
<keyword evidence="3" id="KW-1185">Reference proteome</keyword>
<evidence type="ECO:0000313" key="3">
    <source>
        <dbReference type="Proteomes" id="UP000295696"/>
    </source>
</evidence>
<comment type="caution">
    <text evidence="2">The sequence shown here is derived from an EMBL/GenBank/DDBJ whole genome shotgun (WGS) entry which is preliminary data.</text>
</comment>
<keyword evidence="1" id="KW-0732">Signal</keyword>
<dbReference type="Proteomes" id="UP000295696">
    <property type="component" value="Unassembled WGS sequence"/>
</dbReference>
<organism evidence="2 3">
    <name type="scientific">Primorskyibacter sedentarius</name>
    <dbReference type="NCBI Taxonomy" id="745311"/>
    <lineage>
        <taxon>Bacteria</taxon>
        <taxon>Pseudomonadati</taxon>
        <taxon>Pseudomonadota</taxon>
        <taxon>Alphaproteobacteria</taxon>
        <taxon>Rhodobacterales</taxon>
        <taxon>Roseobacteraceae</taxon>
        <taxon>Primorskyibacter</taxon>
    </lineage>
</organism>
<protein>
    <recommendedName>
        <fullName evidence="4">Secreted protein with PEP-CTERM sorting signal</fullName>
    </recommendedName>
</protein>
<accession>A0A4R3JM28</accession>
<proteinExistence type="predicted"/>
<feature type="chain" id="PRO_5020456780" description="Secreted protein with PEP-CTERM sorting signal" evidence="1">
    <location>
        <begin position="23"/>
        <end position="213"/>
    </location>
</feature>
<feature type="signal peptide" evidence="1">
    <location>
        <begin position="1"/>
        <end position="22"/>
    </location>
</feature>
<evidence type="ECO:0000256" key="1">
    <source>
        <dbReference type="SAM" id="SignalP"/>
    </source>
</evidence>
<evidence type="ECO:0000313" key="2">
    <source>
        <dbReference type="EMBL" id="TCS66650.1"/>
    </source>
</evidence>
<reference evidence="2 3" key="1">
    <citation type="submission" date="2019-03" db="EMBL/GenBank/DDBJ databases">
        <title>Genomic Encyclopedia of Type Strains, Phase IV (KMG-IV): sequencing the most valuable type-strain genomes for metagenomic binning, comparative biology and taxonomic classification.</title>
        <authorList>
            <person name="Goeker M."/>
        </authorList>
    </citation>
    <scope>NUCLEOTIDE SEQUENCE [LARGE SCALE GENOMIC DNA]</scope>
    <source>
        <strain evidence="2 3">DSM 104836</strain>
    </source>
</reference>
<gene>
    <name evidence="2" type="ORF">EDD52_102468</name>
</gene>
<dbReference type="AlphaFoldDB" id="A0A4R3JM28"/>
<sequence length="213" mass="23552">MRPLFLILWLIASIFAANLAVAATYKISVKTSLEQFSLNLIRYDEEDYPYRVRYDVRSSDDPVLENYPYQHYIDAAFSGYGSMQLSDRIGASGSTYWTASNCTGVFVKGFCQSNYFLGQVTGSSINLLDGGYYHHSLSTESGIIKTATDSSYDWSNSLGNFTVLFGENIVNRIDAISISQVPVPASGLLLLMAVFGTCCARVTAKKKNECLRS</sequence>
<name>A0A4R3JM28_9RHOB</name>
<evidence type="ECO:0008006" key="4">
    <source>
        <dbReference type="Google" id="ProtNLM"/>
    </source>
</evidence>
<dbReference type="RefSeq" id="WP_132242900.1">
    <property type="nucleotide sequence ID" value="NZ_SLZU01000002.1"/>
</dbReference>